<evidence type="ECO:0008006" key="6">
    <source>
        <dbReference type="Google" id="ProtNLM"/>
    </source>
</evidence>
<comment type="caution">
    <text evidence="4">The sequence shown here is derived from an EMBL/GenBank/DDBJ whole genome shotgun (WGS) entry which is preliminary data.</text>
</comment>
<organism evidence="4 5">
    <name type="scientific">Reinekea blandensis MED297</name>
    <dbReference type="NCBI Taxonomy" id="314283"/>
    <lineage>
        <taxon>Bacteria</taxon>
        <taxon>Pseudomonadati</taxon>
        <taxon>Pseudomonadota</taxon>
        <taxon>Gammaproteobacteria</taxon>
        <taxon>Oceanospirillales</taxon>
        <taxon>Saccharospirillaceae</taxon>
        <taxon>Reinekea</taxon>
    </lineage>
</organism>
<evidence type="ECO:0000256" key="1">
    <source>
        <dbReference type="SAM" id="MobiDB-lite"/>
    </source>
</evidence>
<dbReference type="PANTHER" id="PTHR40940:SF1">
    <property type="entry name" value="PROTEIN BATD"/>
    <property type="match status" value="1"/>
</dbReference>
<feature type="region of interest" description="Disordered" evidence="1">
    <location>
        <begin position="508"/>
        <end position="530"/>
    </location>
</feature>
<dbReference type="HOGENOM" id="CLU_031701_0_0_6"/>
<feature type="signal peptide" evidence="3">
    <location>
        <begin position="1"/>
        <end position="19"/>
    </location>
</feature>
<feature type="region of interest" description="Disordered" evidence="1">
    <location>
        <begin position="370"/>
        <end position="401"/>
    </location>
</feature>
<dbReference type="InterPro" id="IPR025738">
    <property type="entry name" value="BatD"/>
</dbReference>
<dbReference type="Proteomes" id="UP000005953">
    <property type="component" value="Unassembled WGS sequence"/>
</dbReference>
<feature type="transmembrane region" description="Helical" evidence="2">
    <location>
        <begin position="407"/>
        <end position="428"/>
    </location>
</feature>
<dbReference type="Pfam" id="PF13584">
    <property type="entry name" value="BatD"/>
    <property type="match status" value="2"/>
</dbReference>
<keyword evidence="2" id="KW-1133">Transmembrane helix</keyword>
<evidence type="ECO:0000256" key="3">
    <source>
        <dbReference type="SAM" id="SignalP"/>
    </source>
</evidence>
<keyword evidence="2" id="KW-0812">Transmembrane</keyword>
<gene>
    <name evidence="4" type="ORF">MED297_12752</name>
</gene>
<feature type="compositionally biased region" description="Polar residues" evidence="1">
    <location>
        <begin position="370"/>
        <end position="386"/>
    </location>
</feature>
<dbReference type="AlphaFoldDB" id="A4BEC2"/>
<reference evidence="4 5" key="1">
    <citation type="submission" date="2006-02" db="EMBL/GenBank/DDBJ databases">
        <authorList>
            <person name="Pinhassi J."/>
            <person name="Pedros-Alio C."/>
            <person name="Ferriera S."/>
            <person name="Johnson J."/>
            <person name="Kravitz S."/>
            <person name="Halpern A."/>
            <person name="Remington K."/>
            <person name="Beeson K."/>
            <person name="Tran B."/>
            <person name="Rogers Y.-H."/>
            <person name="Friedman R."/>
            <person name="Venter J.C."/>
        </authorList>
    </citation>
    <scope>NUCLEOTIDE SEQUENCE [LARGE SCALE GENOMIC DNA]</scope>
    <source>
        <strain evidence="4 5">MED297</strain>
    </source>
</reference>
<dbReference type="PANTHER" id="PTHR40940">
    <property type="entry name" value="PROTEIN BATD-RELATED"/>
    <property type="match status" value="1"/>
</dbReference>
<protein>
    <recommendedName>
        <fullName evidence="6">Protein BatD</fullName>
    </recommendedName>
</protein>
<evidence type="ECO:0000313" key="5">
    <source>
        <dbReference type="Proteomes" id="UP000005953"/>
    </source>
</evidence>
<dbReference type="OrthoDB" id="5293418at2"/>
<name>A4BEC2_9GAMM</name>
<sequence length="530" mass="59549">MVRQLSIFLLLLVMTAANAEVISITDRTELYDDERFTLTVRVSPIAELNPDELEALARLFTIEQQFRQERRQRVNGQEVGFVDYQFRLRPKQPGQVIIPAFEVNGDSSDPISLDVQDASQRPDSLPDDAVILSTSLNQSNIYIDQSLRLTLSLAYNIEFRNGELSAFNPEGFTTELIDESRSTTQINGQPYNQFTRVIELTPEKAGLFTLPAIRFSAEYANRNLGRFQRFSRATDAISIQVKAVPDAYPSDAFWLPAESITLSDNLDAELTVKQNEHLDWQLQMDVIGLPAEKLPPILEQIESALPDEVRLYRNPADVKAQSRHESLALSFTEPGTYTIPEIRIPWWDLSADQLSIARLPAKTIEVTGSVTAPISQTENRAPQAQADTADGEPPLNKSDLQPAPSKVWPLLTAIAGAGWLGTLLLWWWSMRRRPPAQTPSKATKTEADEHVRSLAEGYQFWLKLRRSGKIQSIGPEDQALFEQLEAHLLFQQRPAPELSEVTGALRRLRQTKTKGPARSASPVGQLYPQR</sequence>
<accession>A4BEC2</accession>
<dbReference type="STRING" id="314283.MED297_12752"/>
<evidence type="ECO:0000313" key="4">
    <source>
        <dbReference type="EMBL" id="EAR09600.1"/>
    </source>
</evidence>
<dbReference type="RefSeq" id="WP_008042336.1">
    <property type="nucleotide sequence ID" value="NZ_CH724149.1"/>
</dbReference>
<feature type="chain" id="PRO_5002665096" description="Protein BatD" evidence="3">
    <location>
        <begin position="20"/>
        <end position="530"/>
    </location>
</feature>
<dbReference type="EMBL" id="AAOE01000009">
    <property type="protein sequence ID" value="EAR09600.1"/>
    <property type="molecule type" value="Genomic_DNA"/>
</dbReference>
<keyword evidence="3" id="KW-0732">Signal</keyword>
<keyword evidence="2" id="KW-0472">Membrane</keyword>
<proteinExistence type="predicted"/>
<keyword evidence="5" id="KW-1185">Reference proteome</keyword>
<evidence type="ECO:0000256" key="2">
    <source>
        <dbReference type="SAM" id="Phobius"/>
    </source>
</evidence>